<feature type="binding site" evidence="12">
    <location>
        <position position="304"/>
    </location>
    <ligand>
        <name>a divalent metal cation</name>
        <dbReference type="ChEBI" id="CHEBI:60240"/>
    </ligand>
</feature>
<evidence type="ECO:0000256" key="12">
    <source>
        <dbReference type="PIRSR" id="PIRSR037913-3"/>
    </source>
</evidence>
<dbReference type="OrthoDB" id="1918432at2759"/>
<evidence type="ECO:0000259" key="13">
    <source>
        <dbReference type="Pfam" id="PF00850"/>
    </source>
</evidence>
<evidence type="ECO:0000256" key="5">
    <source>
        <dbReference type="ARBA" id="ARBA00023015"/>
    </source>
</evidence>
<evidence type="ECO:0000256" key="1">
    <source>
        <dbReference type="ARBA" id="ARBA00004123"/>
    </source>
</evidence>
<dbReference type="InterPro" id="IPR023696">
    <property type="entry name" value="Ureohydrolase_dom_sf"/>
</dbReference>
<accession>A0A8H3G1N9</accession>
<dbReference type="EMBL" id="CAJPDT010000061">
    <property type="protein sequence ID" value="CAF9931528.1"/>
    <property type="molecule type" value="Genomic_DNA"/>
</dbReference>
<name>A0A8H3G1N9_9LECA</name>
<evidence type="ECO:0000313" key="14">
    <source>
        <dbReference type="EMBL" id="CAF9931528.1"/>
    </source>
</evidence>
<proteinExistence type="inferred from homology"/>
<dbReference type="SUPFAM" id="SSF52768">
    <property type="entry name" value="Arginase/deacetylase"/>
    <property type="match status" value="1"/>
</dbReference>
<evidence type="ECO:0000256" key="2">
    <source>
        <dbReference type="ARBA" id="ARBA00012111"/>
    </source>
</evidence>
<evidence type="ECO:0000256" key="9">
    <source>
        <dbReference type="PIRNR" id="PIRNR037913"/>
    </source>
</evidence>
<dbReference type="InterPro" id="IPR023801">
    <property type="entry name" value="His_deacetylse_dom"/>
</dbReference>
<gene>
    <name evidence="14" type="primary">HOS2</name>
    <name evidence="14" type="ORF">IMSHALPRED_008652</name>
</gene>
<dbReference type="EC" id="3.5.1.98" evidence="2 9"/>
<feature type="active site" description="Proton acceptor" evidence="10">
    <location>
        <position position="175"/>
    </location>
</feature>
<dbReference type="InterPro" id="IPR000286">
    <property type="entry name" value="HDACs"/>
</dbReference>
<feature type="binding site" evidence="12">
    <location>
        <position position="212"/>
    </location>
    <ligand>
        <name>a divalent metal cation</name>
        <dbReference type="ChEBI" id="CHEBI:60240"/>
    </ligand>
</feature>
<keyword evidence="7 9" id="KW-0539">Nucleus</keyword>
<sequence>MAKPSVVQDYRHPQPGTTSTFTVDEKIRREVWNNGIKKPKGYTVSYHANPEMEQMHFGQKHPMKPWRLTLTNKIVMAYGMHDAMDIYIPRAASSQELKDFHSGDYIDFLQRVTPSDNTWDPDSQTYAYNTGDDCPIFDGLYNYCSLYAGASLDAARKLTNHQSDIAINWSGGLHHAKKAEASGFCYINDIVLAILQLLLHHPRVLYIDIDVHHGDGVEQAFWSTDRVMTLSFHKYNRAEFFPGTGALDTTGPLNNASPGAHHSLNVPLHDGIEDAQYIKLFEDIVRPCVRHYKPTAIVLQCGADSLGGDRLGCFNVNIKAHGACVAFVKKFNLPLLVLGGGGYTPRNVAKAWAYETSLCIGAEVHPNLPAHTPFLEHFGNEKTLFPKLDLTRYENKNSRVYLESVVMGIMEQLRYLQGAPSVQMQHIPPDLGGLRDDLEREFFEETEERERSRRKKERRG</sequence>
<dbReference type="GO" id="GO:0070210">
    <property type="term" value="C:Rpd3L-Expanded complex"/>
    <property type="evidence" value="ECO:0007669"/>
    <property type="project" value="TreeGrafter"/>
</dbReference>
<evidence type="ECO:0000256" key="10">
    <source>
        <dbReference type="PIRSR" id="PIRSR037913-1"/>
    </source>
</evidence>
<evidence type="ECO:0000256" key="7">
    <source>
        <dbReference type="ARBA" id="ARBA00023242"/>
    </source>
</evidence>
<dbReference type="GO" id="GO:0040029">
    <property type="term" value="P:epigenetic regulation of gene expression"/>
    <property type="evidence" value="ECO:0007669"/>
    <property type="project" value="TreeGrafter"/>
</dbReference>
<dbReference type="GO" id="GO:0034967">
    <property type="term" value="C:Set3 complex"/>
    <property type="evidence" value="ECO:0007669"/>
    <property type="project" value="UniProtKB-ARBA"/>
</dbReference>
<dbReference type="PRINTS" id="PR01271">
    <property type="entry name" value="HISDACETLASE"/>
</dbReference>
<keyword evidence="15" id="KW-1185">Reference proteome</keyword>
<dbReference type="AlphaFoldDB" id="A0A8H3G1N9"/>
<dbReference type="PANTHER" id="PTHR10625:SF36">
    <property type="entry name" value="HISTONE DEACETYLASE 3"/>
    <property type="match status" value="1"/>
</dbReference>
<dbReference type="InterPro" id="IPR003084">
    <property type="entry name" value="HDAC_I/II"/>
</dbReference>
<comment type="similarity">
    <text evidence="8 9">Belongs to the histone deacetylase family. HD Type 1 subfamily.</text>
</comment>
<comment type="catalytic activity">
    <reaction evidence="9">
        <text>N(6)-acetyl-L-lysyl-[histone] + H2O = L-lysyl-[histone] + acetate</text>
        <dbReference type="Rhea" id="RHEA:58196"/>
        <dbReference type="Rhea" id="RHEA-COMP:9845"/>
        <dbReference type="Rhea" id="RHEA-COMP:11338"/>
        <dbReference type="ChEBI" id="CHEBI:15377"/>
        <dbReference type="ChEBI" id="CHEBI:29969"/>
        <dbReference type="ChEBI" id="CHEBI:30089"/>
        <dbReference type="ChEBI" id="CHEBI:61930"/>
        <dbReference type="EC" id="3.5.1.98"/>
    </reaction>
</comment>
<feature type="binding site" evidence="12">
    <location>
        <position position="210"/>
    </location>
    <ligand>
        <name>a divalent metal cation</name>
        <dbReference type="ChEBI" id="CHEBI:60240"/>
    </ligand>
</feature>
<reference evidence="14" key="1">
    <citation type="submission" date="2021-03" db="EMBL/GenBank/DDBJ databases">
        <authorList>
            <person name="Tagirdzhanova G."/>
        </authorList>
    </citation>
    <scope>NUCLEOTIDE SEQUENCE</scope>
</reference>
<organism evidence="14 15">
    <name type="scientific">Imshaugia aleurites</name>
    <dbReference type="NCBI Taxonomy" id="172621"/>
    <lineage>
        <taxon>Eukaryota</taxon>
        <taxon>Fungi</taxon>
        <taxon>Dikarya</taxon>
        <taxon>Ascomycota</taxon>
        <taxon>Pezizomycotina</taxon>
        <taxon>Lecanoromycetes</taxon>
        <taxon>OSLEUM clade</taxon>
        <taxon>Lecanoromycetidae</taxon>
        <taxon>Lecanorales</taxon>
        <taxon>Lecanorineae</taxon>
        <taxon>Parmeliaceae</taxon>
        <taxon>Imshaugia</taxon>
    </lineage>
</organism>
<dbReference type="GO" id="GO:0141221">
    <property type="term" value="F:histone deacetylase activity, hydrolytic mechanism"/>
    <property type="evidence" value="ECO:0007669"/>
    <property type="project" value="UniProtKB-EC"/>
</dbReference>
<evidence type="ECO:0000256" key="11">
    <source>
        <dbReference type="PIRSR" id="PIRSR037913-2"/>
    </source>
</evidence>
<feature type="domain" description="Histone deacetylase" evidence="13">
    <location>
        <begin position="61"/>
        <end position="357"/>
    </location>
</feature>
<keyword evidence="6 9" id="KW-0804">Transcription</keyword>
<dbReference type="GO" id="GO:0046872">
    <property type="term" value="F:metal ion binding"/>
    <property type="evidence" value="ECO:0007669"/>
    <property type="project" value="UniProtKB-KW"/>
</dbReference>
<comment type="caution">
    <text evidence="14">The sequence shown here is derived from an EMBL/GenBank/DDBJ whole genome shotgun (WGS) entry which is preliminary data.</text>
</comment>
<feature type="binding site" evidence="11">
    <location>
        <position position="343"/>
    </location>
    <ligand>
        <name>substrate</name>
    </ligand>
</feature>
<comment type="subcellular location">
    <subcellularLocation>
        <location evidence="1 9">Nucleus</location>
    </subcellularLocation>
</comment>
<keyword evidence="12" id="KW-0479">Metal-binding</keyword>
<keyword evidence="3 9" id="KW-0378">Hydrolase</keyword>
<evidence type="ECO:0000256" key="6">
    <source>
        <dbReference type="ARBA" id="ARBA00023163"/>
    </source>
</evidence>
<dbReference type="FunFam" id="3.40.800.20:FF:000007">
    <property type="entry name" value="Histone deacetylase"/>
    <property type="match status" value="1"/>
</dbReference>
<feature type="binding site" evidence="11">
    <location>
        <position position="133"/>
    </location>
    <ligand>
        <name>substrate</name>
    </ligand>
</feature>
<evidence type="ECO:0000313" key="15">
    <source>
        <dbReference type="Proteomes" id="UP000664534"/>
    </source>
</evidence>
<evidence type="ECO:0000256" key="3">
    <source>
        <dbReference type="ARBA" id="ARBA00022801"/>
    </source>
</evidence>
<dbReference type="PIRSF" id="PIRSF037913">
    <property type="entry name" value="His_deacetylse_1"/>
    <property type="match status" value="1"/>
</dbReference>
<dbReference type="Gene3D" id="3.40.800.20">
    <property type="entry name" value="Histone deacetylase domain"/>
    <property type="match status" value="1"/>
</dbReference>
<dbReference type="PRINTS" id="PR01270">
    <property type="entry name" value="HDASUPER"/>
</dbReference>
<protein>
    <recommendedName>
        <fullName evidence="2 9">Histone deacetylase</fullName>
        <ecNumber evidence="2 9">3.5.1.98</ecNumber>
    </recommendedName>
</protein>
<keyword evidence="5 9" id="KW-0805">Transcription regulation</keyword>
<dbReference type="Pfam" id="PF00850">
    <property type="entry name" value="Hist_deacetyl"/>
    <property type="match status" value="1"/>
</dbReference>
<keyword evidence="4 9" id="KW-0156">Chromatin regulator</keyword>
<evidence type="ECO:0000256" key="4">
    <source>
        <dbReference type="ARBA" id="ARBA00022853"/>
    </source>
</evidence>
<evidence type="ECO:0000256" key="8">
    <source>
        <dbReference type="ARBA" id="ARBA00061569"/>
    </source>
</evidence>
<feature type="binding site" evidence="11">
    <location>
        <position position="183"/>
    </location>
    <ligand>
        <name>substrate</name>
    </ligand>
</feature>
<dbReference type="Proteomes" id="UP000664534">
    <property type="component" value="Unassembled WGS sequence"/>
</dbReference>
<dbReference type="InterPro" id="IPR037138">
    <property type="entry name" value="His_deacetylse_dom_sf"/>
</dbReference>
<dbReference type="PANTHER" id="PTHR10625">
    <property type="entry name" value="HISTONE DEACETYLASE HDAC1-RELATED"/>
    <property type="match status" value="1"/>
</dbReference>